<dbReference type="OrthoDB" id="1751954at2759"/>
<name>A0A834Z791_TETSI</name>
<accession>A0A834Z791</accession>
<protein>
    <submittedName>
        <fullName evidence="1">Uncharacterized protein</fullName>
    </submittedName>
</protein>
<keyword evidence="2" id="KW-1185">Reference proteome</keyword>
<gene>
    <name evidence="1" type="ORF">HHK36_013477</name>
</gene>
<evidence type="ECO:0000313" key="1">
    <source>
        <dbReference type="EMBL" id="KAF8400181.1"/>
    </source>
</evidence>
<organism evidence="1 2">
    <name type="scientific">Tetracentron sinense</name>
    <name type="common">Spur-leaf</name>
    <dbReference type="NCBI Taxonomy" id="13715"/>
    <lineage>
        <taxon>Eukaryota</taxon>
        <taxon>Viridiplantae</taxon>
        <taxon>Streptophyta</taxon>
        <taxon>Embryophyta</taxon>
        <taxon>Tracheophyta</taxon>
        <taxon>Spermatophyta</taxon>
        <taxon>Magnoliopsida</taxon>
        <taxon>Trochodendrales</taxon>
        <taxon>Trochodendraceae</taxon>
        <taxon>Tetracentron</taxon>
    </lineage>
</organism>
<sequence>MPATVNTGIRPHRASAVSMASIYLHNLVIHYMDKVFIITKVDLDRYCYMDMFTDVCEAALGNQPSTMGMVLTMHCAIPGSGDLMDVTSTDDVLRMFELYRRISNIHVFLGASEIDSGDVSDNMIFDKGCDFSVDDERRGVGSDNENTISACEMIASNLGGGRQENNDVLSDYQSSIE</sequence>
<dbReference type="AlphaFoldDB" id="A0A834Z791"/>
<proteinExistence type="predicted"/>
<evidence type="ECO:0000313" key="2">
    <source>
        <dbReference type="Proteomes" id="UP000655225"/>
    </source>
</evidence>
<comment type="caution">
    <text evidence="1">The sequence shown here is derived from an EMBL/GenBank/DDBJ whole genome shotgun (WGS) entry which is preliminary data.</text>
</comment>
<dbReference type="EMBL" id="JABCRI010000009">
    <property type="protein sequence ID" value="KAF8400181.1"/>
    <property type="molecule type" value="Genomic_DNA"/>
</dbReference>
<reference evidence="1 2" key="1">
    <citation type="submission" date="2020-04" db="EMBL/GenBank/DDBJ databases">
        <title>Plant Genome Project.</title>
        <authorList>
            <person name="Zhang R.-G."/>
        </authorList>
    </citation>
    <scope>NUCLEOTIDE SEQUENCE [LARGE SCALE GENOMIC DNA]</scope>
    <source>
        <strain evidence="1">YNK0</strain>
        <tissue evidence="1">Leaf</tissue>
    </source>
</reference>
<dbReference type="Proteomes" id="UP000655225">
    <property type="component" value="Unassembled WGS sequence"/>
</dbReference>